<protein>
    <recommendedName>
        <fullName evidence="4">HORMA domain-containing protein</fullName>
    </recommendedName>
</protein>
<evidence type="ECO:0008006" key="4">
    <source>
        <dbReference type="Google" id="ProtNLM"/>
    </source>
</evidence>
<feature type="compositionally biased region" description="Acidic residues" evidence="1">
    <location>
        <begin position="163"/>
        <end position="172"/>
    </location>
</feature>
<proteinExistence type="predicted"/>
<keyword evidence="3" id="KW-1185">Reference proteome</keyword>
<dbReference type="EMBL" id="JARKNE010000004">
    <property type="protein sequence ID" value="KAK5836020.1"/>
    <property type="molecule type" value="Genomic_DNA"/>
</dbReference>
<feature type="region of interest" description="Disordered" evidence="1">
    <location>
        <begin position="163"/>
        <end position="201"/>
    </location>
</feature>
<evidence type="ECO:0000313" key="2">
    <source>
        <dbReference type="EMBL" id="KAK5836020.1"/>
    </source>
</evidence>
<evidence type="ECO:0000256" key="1">
    <source>
        <dbReference type="SAM" id="MobiDB-lite"/>
    </source>
</evidence>
<gene>
    <name evidence="2" type="ORF">PVK06_011757</name>
</gene>
<organism evidence="2 3">
    <name type="scientific">Gossypium arboreum</name>
    <name type="common">Tree cotton</name>
    <name type="synonym">Gossypium nanking</name>
    <dbReference type="NCBI Taxonomy" id="29729"/>
    <lineage>
        <taxon>Eukaryota</taxon>
        <taxon>Viridiplantae</taxon>
        <taxon>Streptophyta</taxon>
        <taxon>Embryophyta</taxon>
        <taxon>Tracheophyta</taxon>
        <taxon>Spermatophyta</taxon>
        <taxon>Magnoliopsida</taxon>
        <taxon>eudicotyledons</taxon>
        <taxon>Gunneridae</taxon>
        <taxon>Pentapetalae</taxon>
        <taxon>rosids</taxon>
        <taxon>malvids</taxon>
        <taxon>Malvales</taxon>
        <taxon>Malvaceae</taxon>
        <taxon>Malvoideae</taxon>
        <taxon>Gossypium</taxon>
    </lineage>
</organism>
<comment type="caution">
    <text evidence="2">The sequence shown here is derived from an EMBL/GenBank/DDBJ whole genome shotgun (WGS) entry which is preliminary data.</text>
</comment>
<reference evidence="2 3" key="1">
    <citation type="submission" date="2023-03" db="EMBL/GenBank/DDBJ databases">
        <title>WGS of Gossypium arboreum.</title>
        <authorList>
            <person name="Yu D."/>
        </authorList>
    </citation>
    <scope>NUCLEOTIDE SEQUENCE [LARGE SCALE GENOMIC DNA]</scope>
    <source>
        <tissue evidence="2">Leaf</tissue>
    </source>
</reference>
<dbReference type="Proteomes" id="UP001358586">
    <property type="component" value="Chromosome 4"/>
</dbReference>
<feature type="compositionally biased region" description="Basic and acidic residues" evidence="1">
    <location>
        <begin position="173"/>
        <end position="199"/>
    </location>
</feature>
<evidence type="ECO:0000313" key="3">
    <source>
        <dbReference type="Proteomes" id="UP001358586"/>
    </source>
</evidence>
<name>A0ABR0Q9K4_GOSAR</name>
<accession>A0ABR0Q9K4</accession>
<sequence length="263" mass="29558">MSQRVKSVIYYVRQICNIEFEVVSVGAKFMELVFNSTIQMHELRTKIKKKVGGSSQGRITRLQYIFIAFIDPYKYELFDVISETHIKMVILSHILSENTVIELYVEFVDTDGSSPSLTLGASNTGIEVQAKSPTTRLCGRRTNDLLLSTGAAEGTFNTVLEGDNEGVDEEKDTGEKERVADTNKREESELEPIRQRGSDGSEVVLFSKPEPYGFNDDKLDNTSSLNLRFRAYEPSPHMTNLDLSVKGGLKFLGFHTEHLTMQA</sequence>